<gene>
    <name evidence="3" type="ORF">BTW07_10230</name>
</gene>
<sequence length="688" mass="74348">MTLGKKIALWVVAIVLLLMIALIIIVVTFDWNRLKPTINERVSNAIHRPFAIDGDLTVSWESPQGESGWRSWVPWPHVHAEDIHLGSPEAVTDRDLLELASLDVKLSLIPLMGKTVSIPHIEFSGAKAALVRLEDGKNNWTFDLEKGSQGADEPVDDGSGWTIDVGDIAFDPVDVHYEDAPLAANIDATIALLGKPIAFSELTENEGAAEQAVHDQDIADYAFGWKAEGEYQRQNVDGEGKLGGLAALRRRGAPYPIQASVEAGATRVSVTGTLVDPLAPKKIDMDLSFSGQNLGDLYDIIGVTLPDTPPYSTQGHLTANLDTQEALSFRYRDFDGRIGDSDIHGDLTYRMGEPRPLLKGEVVSQQLRFADLAPLIGADSNAEKSDRGEASRQPEDKLLPVEEFDTAQWKTMDADVKFTAQRIEHGDSLPLEDIYTHVTLNDGEILLDPLRFGVAGGSLNTTLRLDGSQSPMQSRIDMHIRHLMLSRLFPDVELMQNSRGELNGDATLSGTGNSVASMLGTSDGNLQMLINDGLISQNLMELAGLNVGNYLVGKLFGDEQVKINCAATNLEVTDGLASTRFFLIDTENALIKIDGTVNFANEALDLTIEPESKGARVFTLRSPLYVEGTFKNPSPGVDTGSLLARGAIGAFLGTVATPAAALLALVSPSADETTPCNDFLSQIQTGNQ</sequence>
<keyword evidence="1" id="KW-1133">Transmembrane helix</keyword>
<dbReference type="PANTHER" id="PTHR30441:SF9">
    <property type="entry name" value="ASMA FAMILY PROTEIN YHJG"/>
    <property type="match status" value="1"/>
</dbReference>
<dbReference type="GO" id="GO:0005886">
    <property type="term" value="C:plasma membrane"/>
    <property type="evidence" value="ECO:0007669"/>
    <property type="project" value="TreeGrafter"/>
</dbReference>
<dbReference type="OrthoDB" id="5749006at2"/>
<feature type="transmembrane region" description="Helical" evidence="1">
    <location>
        <begin position="7"/>
        <end position="29"/>
    </location>
</feature>
<organism evidence="3 4">
    <name type="scientific">Salinicola socius</name>
    <dbReference type="NCBI Taxonomy" id="404433"/>
    <lineage>
        <taxon>Bacteria</taxon>
        <taxon>Pseudomonadati</taxon>
        <taxon>Pseudomonadota</taxon>
        <taxon>Gammaproteobacteria</taxon>
        <taxon>Oceanospirillales</taxon>
        <taxon>Halomonadaceae</taxon>
        <taxon>Salinicola</taxon>
    </lineage>
</organism>
<dbReference type="STRING" id="404433.BTW07_10230"/>
<dbReference type="Proteomes" id="UP000186878">
    <property type="component" value="Unassembled WGS sequence"/>
</dbReference>
<evidence type="ECO:0000313" key="4">
    <source>
        <dbReference type="Proteomes" id="UP000186878"/>
    </source>
</evidence>
<dbReference type="AlphaFoldDB" id="A0A1Q8SS63"/>
<proteinExistence type="predicted"/>
<accession>A0A1Q8SS63</accession>
<dbReference type="Pfam" id="PF05170">
    <property type="entry name" value="AsmA"/>
    <property type="match status" value="1"/>
</dbReference>
<name>A0A1Q8SS63_9GAMM</name>
<dbReference type="GO" id="GO:0090313">
    <property type="term" value="P:regulation of protein targeting to membrane"/>
    <property type="evidence" value="ECO:0007669"/>
    <property type="project" value="TreeGrafter"/>
</dbReference>
<feature type="domain" description="AsmA" evidence="2">
    <location>
        <begin position="1"/>
        <end position="580"/>
    </location>
</feature>
<keyword evidence="1" id="KW-0472">Membrane</keyword>
<evidence type="ECO:0000259" key="2">
    <source>
        <dbReference type="Pfam" id="PF05170"/>
    </source>
</evidence>
<dbReference type="RefSeq" id="WP_075570077.1">
    <property type="nucleotide sequence ID" value="NZ_MSDO01000012.1"/>
</dbReference>
<protein>
    <recommendedName>
        <fullName evidence="2">AsmA domain-containing protein</fullName>
    </recommendedName>
</protein>
<dbReference type="EMBL" id="MSDO01000012">
    <property type="protein sequence ID" value="OLO04257.1"/>
    <property type="molecule type" value="Genomic_DNA"/>
</dbReference>
<keyword evidence="1" id="KW-0812">Transmembrane</keyword>
<evidence type="ECO:0000256" key="1">
    <source>
        <dbReference type="SAM" id="Phobius"/>
    </source>
</evidence>
<reference evidence="3 4" key="1">
    <citation type="submission" date="2016-12" db="EMBL/GenBank/DDBJ databases">
        <title>Draft genome sequences of strains Salinicola socius SMB35, Salinicola sp. MH3R3-1 and Chromohalobacter sp. SMB17 from the Verkhnekamsk potash mining region of Russia.</title>
        <authorList>
            <person name="Mavrodi D.V."/>
            <person name="Olsson B.E."/>
            <person name="Korsakova E.S."/>
            <person name="Pyankova A."/>
            <person name="Mavrodi O.V."/>
            <person name="Plotnikova E.G."/>
        </authorList>
    </citation>
    <scope>NUCLEOTIDE SEQUENCE [LARGE SCALE GENOMIC DNA]</scope>
    <source>
        <strain evidence="3 4">SMB35</strain>
    </source>
</reference>
<dbReference type="InterPro" id="IPR052894">
    <property type="entry name" value="AsmA-related"/>
</dbReference>
<dbReference type="PANTHER" id="PTHR30441">
    <property type="entry name" value="DUF748 DOMAIN-CONTAINING PROTEIN"/>
    <property type="match status" value="1"/>
</dbReference>
<dbReference type="InterPro" id="IPR007844">
    <property type="entry name" value="AsmA"/>
</dbReference>
<evidence type="ECO:0000313" key="3">
    <source>
        <dbReference type="EMBL" id="OLO04257.1"/>
    </source>
</evidence>
<comment type="caution">
    <text evidence="3">The sequence shown here is derived from an EMBL/GenBank/DDBJ whole genome shotgun (WGS) entry which is preliminary data.</text>
</comment>
<keyword evidence="4" id="KW-1185">Reference proteome</keyword>